<keyword evidence="1" id="KW-0732">Signal</keyword>
<protein>
    <recommendedName>
        <fullName evidence="4">DUF1134 domain-containing protein</fullName>
    </recommendedName>
</protein>
<dbReference type="HOGENOM" id="CLU_077638_1_0_6"/>
<evidence type="ECO:0000313" key="3">
    <source>
        <dbReference type="Proteomes" id="UP000009102"/>
    </source>
</evidence>
<dbReference type="RefSeq" id="WP_012823860.1">
    <property type="nucleotide sequence ID" value="NC_013422.1"/>
</dbReference>
<dbReference type="eggNOG" id="COG5400">
    <property type="taxonomic scope" value="Bacteria"/>
</dbReference>
<evidence type="ECO:0008006" key="4">
    <source>
        <dbReference type="Google" id="ProtNLM"/>
    </source>
</evidence>
<evidence type="ECO:0000256" key="1">
    <source>
        <dbReference type="SAM" id="SignalP"/>
    </source>
</evidence>
<feature type="signal peptide" evidence="1">
    <location>
        <begin position="1"/>
        <end position="29"/>
    </location>
</feature>
<reference evidence="2 3" key="1">
    <citation type="submission" date="2009-10" db="EMBL/GenBank/DDBJ databases">
        <title>Complete sequence of Halothiobacillus neapolitanus c2.</title>
        <authorList>
            <consortium name="US DOE Joint Genome Institute"/>
            <person name="Lucas S."/>
            <person name="Copeland A."/>
            <person name="Lapidus A."/>
            <person name="Glavina del Rio T."/>
            <person name="Tice H."/>
            <person name="Bruce D."/>
            <person name="Goodwin L."/>
            <person name="Pitluck S."/>
            <person name="Davenport K."/>
            <person name="Brettin T."/>
            <person name="Detter J.C."/>
            <person name="Han C."/>
            <person name="Tapia R."/>
            <person name="Larimer F."/>
            <person name="Land M."/>
            <person name="Hauser L."/>
            <person name="Kyrpides N."/>
            <person name="Mikhailova N."/>
            <person name="Kerfeld C."/>
            <person name="Cannon G."/>
            <person name="Heinhort S."/>
        </authorList>
    </citation>
    <scope>NUCLEOTIDE SEQUENCE [LARGE SCALE GENOMIC DNA]</scope>
    <source>
        <strain evidence="3">ATCC 23641 / c2</strain>
    </source>
</reference>
<evidence type="ECO:0000313" key="2">
    <source>
        <dbReference type="EMBL" id="ACX95824.1"/>
    </source>
</evidence>
<dbReference type="InterPro" id="IPR008325">
    <property type="entry name" value="EipA-like"/>
</dbReference>
<dbReference type="EMBL" id="CP001801">
    <property type="protein sequence ID" value="ACX95824.1"/>
    <property type="molecule type" value="Genomic_DNA"/>
</dbReference>
<dbReference type="Proteomes" id="UP000009102">
    <property type="component" value="Chromosome"/>
</dbReference>
<dbReference type="AlphaFoldDB" id="D0KZF1"/>
<proteinExistence type="predicted"/>
<keyword evidence="3" id="KW-1185">Reference proteome</keyword>
<name>D0KZF1_HALNC</name>
<accession>D0KZF1</accession>
<organism evidence="2 3">
    <name type="scientific">Halothiobacillus neapolitanus (strain ATCC 23641 / DSM 15147 / CIP 104769 / NCIMB 8539 / c2)</name>
    <name type="common">Thiobacillus neapolitanus</name>
    <dbReference type="NCBI Taxonomy" id="555778"/>
    <lineage>
        <taxon>Bacteria</taxon>
        <taxon>Pseudomonadati</taxon>
        <taxon>Pseudomonadota</taxon>
        <taxon>Gammaproteobacteria</taxon>
        <taxon>Chromatiales</taxon>
        <taxon>Halothiobacillaceae</taxon>
        <taxon>Halothiobacillus</taxon>
    </lineage>
</organism>
<sequence length="210" mass="22425">MHLINSHLFKSLVVGVSLALMTGTLSGCANNPPASNATVGAQTNTAANNDNSYNEYETTNEAVNFLGGSAETIAKLMDKAFADYGRPNAYIEGEEAGGAIVLGVRYGKGELVTKSGQRTLVYWQGPSVGWDFGGDAGKVFILVYNLPQTDLIFQRFAGVNGSLYFVGGLGMDYLRSQDIVVAPIRVGVGLRLGASVGYMQFTRDKSYLPF</sequence>
<dbReference type="OrthoDB" id="9796051at2"/>
<feature type="chain" id="PRO_5003009632" description="DUF1134 domain-containing protein" evidence="1">
    <location>
        <begin position="30"/>
        <end position="210"/>
    </location>
</feature>
<gene>
    <name evidence="2" type="ordered locus">Hneap_0988</name>
</gene>
<dbReference type="KEGG" id="hna:Hneap_0988"/>
<dbReference type="Pfam" id="PF06577">
    <property type="entry name" value="EipA"/>
    <property type="match status" value="1"/>
</dbReference>